<keyword evidence="4" id="KW-1185">Reference proteome</keyword>
<protein>
    <submittedName>
        <fullName evidence="3">Uncharacterized protein</fullName>
    </submittedName>
</protein>
<keyword evidence="2" id="KW-0812">Transmembrane</keyword>
<evidence type="ECO:0000313" key="4">
    <source>
        <dbReference type="Proteomes" id="UP000007073"/>
    </source>
</evidence>
<evidence type="ECO:0000256" key="1">
    <source>
        <dbReference type="SAM" id="MobiDB-lite"/>
    </source>
</evidence>
<accession>Q39R55</accession>
<reference evidence="3 4" key="1">
    <citation type="submission" date="2005-10" db="EMBL/GenBank/DDBJ databases">
        <title>Complete sequence of Geobacter metallireducens GS-15.</title>
        <authorList>
            <consortium name="US DOE Joint Genome Institute"/>
            <person name="Copeland A."/>
            <person name="Lucas S."/>
            <person name="Lapidus A."/>
            <person name="Barry K."/>
            <person name="Detter J.C."/>
            <person name="Glavina T."/>
            <person name="Hammon N."/>
            <person name="Israni S."/>
            <person name="Pitluck S."/>
            <person name="Di Bartolo G."/>
            <person name="Chain P."/>
            <person name="Schmutz J."/>
            <person name="Larimer F."/>
            <person name="Land M."/>
            <person name="Kyrpides N."/>
            <person name="Ivanova N."/>
            <person name="Richardson P."/>
        </authorList>
    </citation>
    <scope>NUCLEOTIDE SEQUENCE [LARGE SCALE GENOMIC DNA]</scope>
    <source>
        <strain evidence="4">ATCC 53774 / DSM 7210 / GS-15</strain>
    </source>
</reference>
<gene>
    <name evidence="3" type="ordered locus">Gmet_3054</name>
</gene>
<keyword evidence="2" id="KW-0472">Membrane</keyword>
<reference evidence="3 4" key="2">
    <citation type="journal article" date="2009" name="BMC Microbiol.">
        <title>The genome sequence of Geobacter metallireducens: features of metabolism, physiology and regulation common and dissimilar to Geobacter sulfurreducens.</title>
        <authorList>
            <person name="Aklujkar M."/>
            <person name="Krushkal J."/>
            <person name="DiBartolo G."/>
            <person name="Lapidus A."/>
            <person name="Land M.L."/>
            <person name="Lovley D.R."/>
        </authorList>
    </citation>
    <scope>NUCLEOTIDE SEQUENCE [LARGE SCALE GENOMIC DNA]</scope>
    <source>
        <strain evidence="4">ATCC 53774 / DSM 7210 / GS-15</strain>
    </source>
</reference>
<feature type="region of interest" description="Disordered" evidence="1">
    <location>
        <begin position="44"/>
        <end position="64"/>
    </location>
</feature>
<evidence type="ECO:0000256" key="2">
    <source>
        <dbReference type="SAM" id="Phobius"/>
    </source>
</evidence>
<dbReference type="KEGG" id="gme:Gmet_3054"/>
<dbReference type="RefSeq" id="WP_004513614.1">
    <property type="nucleotide sequence ID" value="NC_007517.1"/>
</dbReference>
<dbReference type="AlphaFoldDB" id="Q39R55"/>
<dbReference type="HOGENOM" id="CLU_1793723_0_0_7"/>
<dbReference type="Proteomes" id="UP000007073">
    <property type="component" value="Chromosome"/>
</dbReference>
<feature type="transmembrane region" description="Helical" evidence="2">
    <location>
        <begin position="19"/>
        <end position="36"/>
    </location>
</feature>
<keyword evidence="2" id="KW-1133">Transmembrane helix</keyword>
<sequence>MSTEERDGGLSQRGSNKRLLLLATILVPLLTITFGMRSKAAKLPSPEIRLSDTTPRGQEVSSEQRQRFRLNFQEKFSKKFQGSKVDLEGDGGKTFCIEWPGVDRSFAATITETGEIIKDLRDMGFTHLIISDGHKSNWNVDLNN</sequence>
<evidence type="ECO:0000313" key="3">
    <source>
        <dbReference type="EMBL" id="ABB33269.1"/>
    </source>
</evidence>
<dbReference type="STRING" id="269799.Gmet_3054"/>
<proteinExistence type="predicted"/>
<name>Q39R55_GEOMG</name>
<feature type="compositionally biased region" description="Polar residues" evidence="1">
    <location>
        <begin position="51"/>
        <end position="63"/>
    </location>
</feature>
<organism evidence="3 4">
    <name type="scientific">Geobacter metallireducens (strain ATCC 53774 / DSM 7210 / GS-15)</name>
    <dbReference type="NCBI Taxonomy" id="269799"/>
    <lineage>
        <taxon>Bacteria</taxon>
        <taxon>Pseudomonadati</taxon>
        <taxon>Thermodesulfobacteriota</taxon>
        <taxon>Desulfuromonadia</taxon>
        <taxon>Geobacterales</taxon>
        <taxon>Geobacteraceae</taxon>
        <taxon>Geobacter</taxon>
    </lineage>
</organism>
<dbReference type="EMBL" id="CP000148">
    <property type="protein sequence ID" value="ABB33269.1"/>
    <property type="molecule type" value="Genomic_DNA"/>
</dbReference>